<dbReference type="Pfam" id="PF12293">
    <property type="entry name" value="T4BSS_DotH_IcmK"/>
    <property type="match status" value="1"/>
</dbReference>
<evidence type="ECO:0000256" key="1">
    <source>
        <dbReference type="SAM" id="MobiDB-lite"/>
    </source>
</evidence>
<gene>
    <name evidence="3" type="primary">TraN</name>
    <name evidence="3" type="ORF">CBM2594_U10135</name>
</gene>
<reference evidence="3 4" key="1">
    <citation type="submission" date="2018-01" db="EMBL/GenBank/DDBJ databases">
        <authorList>
            <person name="Clerissi C."/>
        </authorList>
    </citation>
    <scope>NUCLEOTIDE SEQUENCE [LARGE SCALE GENOMIC DNA]</scope>
    <source>
        <strain evidence="3">Cupriavidus taiwanensis STM 6021</strain>
    </source>
</reference>
<feature type="signal peptide" evidence="2">
    <location>
        <begin position="1"/>
        <end position="23"/>
    </location>
</feature>
<proteinExistence type="predicted"/>
<dbReference type="PROSITE" id="PS51257">
    <property type="entry name" value="PROKAR_LIPOPROTEIN"/>
    <property type="match status" value="1"/>
</dbReference>
<dbReference type="EMBL" id="OGUU01000045">
    <property type="protein sequence ID" value="SPC25634.1"/>
    <property type="molecule type" value="Genomic_DNA"/>
</dbReference>
<evidence type="ECO:0000313" key="4">
    <source>
        <dbReference type="Proteomes" id="UP000257139"/>
    </source>
</evidence>
<evidence type="ECO:0000313" key="3">
    <source>
        <dbReference type="EMBL" id="SPC25634.1"/>
    </source>
</evidence>
<dbReference type="InterPro" id="IPR022073">
    <property type="entry name" value="T4BSS_DotH_IcmK"/>
</dbReference>
<keyword evidence="2" id="KW-0732">Signal</keyword>
<feature type="chain" id="PRO_5031433609" evidence="2">
    <location>
        <begin position="24"/>
        <end position="317"/>
    </location>
</feature>
<dbReference type="AlphaFoldDB" id="A0A7Z7JHV2"/>
<dbReference type="RefSeq" id="WP_116328357.1">
    <property type="nucleotide sequence ID" value="NZ_OFSW01000032.1"/>
</dbReference>
<feature type="compositionally biased region" description="Low complexity" evidence="1">
    <location>
        <begin position="42"/>
        <end position="51"/>
    </location>
</feature>
<comment type="caution">
    <text evidence="3">The sequence shown here is derived from an EMBL/GenBank/DDBJ whole genome shotgun (WGS) entry which is preliminary data.</text>
</comment>
<accession>A0A7Z7JHV2</accession>
<organism evidence="3 4">
    <name type="scientific">Cupriavidus taiwanensis</name>
    <dbReference type="NCBI Taxonomy" id="164546"/>
    <lineage>
        <taxon>Bacteria</taxon>
        <taxon>Pseudomonadati</taxon>
        <taxon>Pseudomonadota</taxon>
        <taxon>Betaproteobacteria</taxon>
        <taxon>Burkholderiales</taxon>
        <taxon>Burkholderiaceae</taxon>
        <taxon>Cupriavidus</taxon>
    </lineage>
</organism>
<protein>
    <submittedName>
        <fullName evidence="3">TraN-like protein similar to IcmK</fullName>
    </submittedName>
</protein>
<sequence length="317" mass="33518">MRLPIPRLYALLILSFSTACGHAAAQGSPGESNRPGTPPPAAGADDANAPRALPPLKAPPVGSANFNSAVDTVSPLTNNEILDLRKRVDSARRAAATYPGVPPKPVISTTTVDLSPGSTPPIVRVSNQGAAVSLVDITGAPWDILEVNNLAKRSFEVKQPAKDVPTITITAMGDYVEGNVAIFLKGLSIPVMLRMVAGQRETDYRLDLRIPRRGPNAIDPIAGTPSINLPANYLQTLLDGIDTPNAKSIRVDNAPPGTRAWMVGGNMVLRTSLFLNNPAYQATIAAADGTRVYEMAPTPVATLSENGSLRNVYFDLE</sequence>
<name>A0A7Z7JHV2_9BURK</name>
<evidence type="ECO:0000256" key="2">
    <source>
        <dbReference type="SAM" id="SignalP"/>
    </source>
</evidence>
<dbReference type="Proteomes" id="UP000257139">
    <property type="component" value="Unassembled WGS sequence"/>
</dbReference>
<feature type="region of interest" description="Disordered" evidence="1">
    <location>
        <begin position="23"/>
        <end position="60"/>
    </location>
</feature>